<name>A0A1H0S0F6_9BURK</name>
<protein>
    <submittedName>
        <fullName evidence="2">Uncharacterized conserved protein, DUF697 family</fullName>
    </submittedName>
</protein>
<gene>
    <name evidence="2" type="ORF">SAMN04489708_11141</name>
</gene>
<accession>A0A1H0S0F6</accession>
<dbReference type="OrthoDB" id="195780at2"/>
<proteinExistence type="predicted"/>
<dbReference type="EMBL" id="FNJL01000011">
    <property type="protein sequence ID" value="SDP35039.1"/>
    <property type="molecule type" value="Genomic_DNA"/>
</dbReference>
<dbReference type="CDD" id="cd07177">
    <property type="entry name" value="terB_like"/>
    <property type="match status" value="1"/>
</dbReference>
<dbReference type="AlphaFoldDB" id="A0A1H0S0F6"/>
<dbReference type="InterPro" id="IPR029024">
    <property type="entry name" value="TerB-like"/>
</dbReference>
<dbReference type="SUPFAM" id="SSF158682">
    <property type="entry name" value="TerB-like"/>
    <property type="match status" value="1"/>
</dbReference>
<dbReference type="Proteomes" id="UP000199317">
    <property type="component" value="Unassembled WGS sequence"/>
</dbReference>
<evidence type="ECO:0000313" key="3">
    <source>
        <dbReference type="Proteomes" id="UP000199317"/>
    </source>
</evidence>
<evidence type="ECO:0000313" key="2">
    <source>
        <dbReference type="EMBL" id="SDP35039.1"/>
    </source>
</evidence>
<dbReference type="RefSeq" id="WP_092834499.1">
    <property type="nucleotide sequence ID" value="NZ_FNJL01000011.1"/>
</dbReference>
<evidence type="ECO:0000259" key="1">
    <source>
        <dbReference type="Pfam" id="PF05099"/>
    </source>
</evidence>
<reference evidence="3" key="1">
    <citation type="submission" date="2016-10" db="EMBL/GenBank/DDBJ databases">
        <authorList>
            <person name="Varghese N."/>
            <person name="Submissions S."/>
        </authorList>
    </citation>
    <scope>NUCLEOTIDE SEQUENCE [LARGE SCALE GENOMIC DNA]</scope>
    <source>
        <strain evidence="3">DSM 17101</strain>
    </source>
</reference>
<dbReference type="InterPro" id="IPR007791">
    <property type="entry name" value="DjlA_N"/>
</dbReference>
<dbReference type="Pfam" id="PF05099">
    <property type="entry name" value="TerB"/>
    <property type="match status" value="1"/>
</dbReference>
<keyword evidence="3" id="KW-1185">Reference proteome</keyword>
<dbReference type="Gene3D" id="1.10.3680.10">
    <property type="entry name" value="TerB-like"/>
    <property type="match status" value="1"/>
</dbReference>
<sequence>MQPEQTRAVMTLALMAAFADDHKDEREREHIRELAQSLGAASGADLMKTCQDVLLGRARLEDAVAALETPAQRLLAFEMAVGVCDADGVCNAQEKAFLERLRAALAIAPSDAGAVTEQADALAGAPVRAAPVEGEDVPPAALAVAAAPVASGAAAASAQGGTGTPGLRAASVSDAEIDSMVLNAAILNGALELLPQSLASMAIIPLQTRLVYRIGKVHGYELDKGHITDFLATVGVGLTSQYVEQFGRKLVGGLLGKVMGGLGRAVGSAATGSAFSFATTYALGKVAQRYYAGGRTLGTDALKSAFARTAEEAKGLQQRYAPQIQERARGLDVGKLLKELRA</sequence>
<feature type="domain" description="Co-chaperone DjlA N-terminal" evidence="1">
    <location>
        <begin position="7"/>
        <end position="113"/>
    </location>
</feature>
<organism evidence="2 3">
    <name type="scientific">Paracidovorax cattleyae</name>
    <dbReference type="NCBI Taxonomy" id="80868"/>
    <lineage>
        <taxon>Bacteria</taxon>
        <taxon>Pseudomonadati</taxon>
        <taxon>Pseudomonadota</taxon>
        <taxon>Betaproteobacteria</taxon>
        <taxon>Burkholderiales</taxon>
        <taxon>Comamonadaceae</taxon>
        <taxon>Paracidovorax</taxon>
    </lineage>
</organism>